<keyword evidence="2" id="KW-1185">Reference proteome</keyword>
<name>Q2T1Y5_BURTA</name>
<dbReference type="HOGENOM" id="CLU_145892_0_0_4"/>
<gene>
    <name evidence="1" type="ordered locus">BTH_I0256</name>
</gene>
<proteinExistence type="predicted"/>
<protein>
    <submittedName>
        <fullName evidence="1">Uncharacterized protein</fullName>
    </submittedName>
</protein>
<accession>Q2T1Y5</accession>
<dbReference type="KEGG" id="bte:BTH_I0256"/>
<dbReference type="Proteomes" id="UP000001930">
    <property type="component" value="Chromosome I"/>
</dbReference>
<evidence type="ECO:0000313" key="2">
    <source>
        <dbReference type="Proteomes" id="UP000001930"/>
    </source>
</evidence>
<organism evidence="1 2">
    <name type="scientific">Burkholderia thailandensis (strain ATCC 700388 / DSM 13276 / CCUG 48851 / CIP 106301 / E264)</name>
    <dbReference type="NCBI Taxonomy" id="271848"/>
    <lineage>
        <taxon>Bacteria</taxon>
        <taxon>Pseudomonadati</taxon>
        <taxon>Pseudomonadota</taxon>
        <taxon>Betaproteobacteria</taxon>
        <taxon>Burkholderiales</taxon>
        <taxon>Burkholderiaceae</taxon>
        <taxon>Burkholderia</taxon>
        <taxon>pseudomallei group</taxon>
    </lineage>
</organism>
<dbReference type="AlphaFoldDB" id="Q2T1Y5"/>
<evidence type="ECO:0000313" key="1">
    <source>
        <dbReference type="EMBL" id="ABC37978.1"/>
    </source>
</evidence>
<dbReference type="EMBL" id="CP000086">
    <property type="protein sequence ID" value="ABC37978.1"/>
    <property type="molecule type" value="Genomic_DNA"/>
</dbReference>
<sequence length="150" mass="17032">MVLQPCLQLIEYVKVYSPARTRRTHPAIRLPIHCIHPSMTAAKFFLRYTLVPFVAIVLVVVWAFNRESDEIDARQYAALVSAYPGFTPDLRGEVNRAMRDGKLAKSDYASIVRDSLNHGYVLDWSSTNVDLNTERGKLLGLVKRDARTPE</sequence>
<reference evidence="1 2" key="1">
    <citation type="journal article" date="2005" name="BMC Genomics">
        <title>Bacterial genome adaptation to niches: divergence of the potential virulence genes in three Burkholderia species of different survival strategies.</title>
        <authorList>
            <person name="Kim H.S."/>
            <person name="Schell M.A."/>
            <person name="Yu Y."/>
            <person name="Ulrich R.L."/>
            <person name="Sarria S.H."/>
            <person name="Nierman W.C."/>
            <person name="DeShazer D."/>
        </authorList>
    </citation>
    <scope>NUCLEOTIDE SEQUENCE [LARGE SCALE GENOMIC DNA]</scope>
    <source>
        <strain evidence="2">ATCC 700388 / DSM 13276 / CCUG 48851 / CIP 106301 / E264</strain>
    </source>
</reference>